<organism evidence="1">
    <name type="scientific">Arundo donax</name>
    <name type="common">Giant reed</name>
    <name type="synonym">Donax arundinaceus</name>
    <dbReference type="NCBI Taxonomy" id="35708"/>
    <lineage>
        <taxon>Eukaryota</taxon>
        <taxon>Viridiplantae</taxon>
        <taxon>Streptophyta</taxon>
        <taxon>Embryophyta</taxon>
        <taxon>Tracheophyta</taxon>
        <taxon>Spermatophyta</taxon>
        <taxon>Magnoliopsida</taxon>
        <taxon>Liliopsida</taxon>
        <taxon>Poales</taxon>
        <taxon>Poaceae</taxon>
        <taxon>PACMAD clade</taxon>
        <taxon>Arundinoideae</taxon>
        <taxon>Arundineae</taxon>
        <taxon>Arundo</taxon>
    </lineage>
</organism>
<reference evidence="1" key="2">
    <citation type="journal article" date="2015" name="Data Brief">
        <title>Shoot transcriptome of the giant reed, Arundo donax.</title>
        <authorList>
            <person name="Barrero R.A."/>
            <person name="Guerrero F.D."/>
            <person name="Moolhuijzen P."/>
            <person name="Goolsby J.A."/>
            <person name="Tidwell J."/>
            <person name="Bellgard S.E."/>
            <person name="Bellgard M.I."/>
        </authorList>
    </citation>
    <scope>NUCLEOTIDE SEQUENCE</scope>
    <source>
        <tissue evidence="1">Shoot tissue taken approximately 20 cm above the soil surface</tissue>
    </source>
</reference>
<proteinExistence type="predicted"/>
<accession>A0A0A9HBU7</accession>
<evidence type="ECO:0000313" key="1">
    <source>
        <dbReference type="EMBL" id="JAE34615.1"/>
    </source>
</evidence>
<dbReference type="EMBL" id="GBRH01163281">
    <property type="protein sequence ID" value="JAE34615.1"/>
    <property type="molecule type" value="Transcribed_RNA"/>
</dbReference>
<dbReference type="AlphaFoldDB" id="A0A0A9HBU7"/>
<reference evidence="1" key="1">
    <citation type="submission" date="2014-09" db="EMBL/GenBank/DDBJ databases">
        <authorList>
            <person name="Magalhaes I.L.F."/>
            <person name="Oliveira U."/>
            <person name="Santos F.R."/>
            <person name="Vidigal T.H.D.A."/>
            <person name="Brescovit A.D."/>
            <person name="Santos A.J."/>
        </authorList>
    </citation>
    <scope>NUCLEOTIDE SEQUENCE</scope>
    <source>
        <tissue evidence="1">Shoot tissue taken approximately 20 cm above the soil surface</tissue>
    </source>
</reference>
<protein>
    <submittedName>
        <fullName evidence="1">Uncharacterized protein</fullName>
    </submittedName>
</protein>
<sequence length="108" mass="12491">MFDNSTKTRQTKNRSRAICSAIHRVYISVLTTIAKSQISNRLHRAIAHNVWIENSRCASQSTSEQRSCKYCSPCLLPQATDAMHLLHRPQRCRVERRHGHPPELLQRT</sequence>
<name>A0A0A9HBU7_ARUDO</name>